<dbReference type="InterPro" id="IPR051063">
    <property type="entry name" value="PDI"/>
</dbReference>
<keyword evidence="3" id="KW-0677">Repeat</keyword>
<organism evidence="7">
    <name type="scientific">Capitella teleta</name>
    <name type="common">Polychaete worm</name>
    <dbReference type="NCBI Taxonomy" id="283909"/>
    <lineage>
        <taxon>Eukaryota</taxon>
        <taxon>Metazoa</taxon>
        <taxon>Spiralia</taxon>
        <taxon>Lophotrochozoa</taxon>
        <taxon>Annelida</taxon>
        <taxon>Polychaeta</taxon>
        <taxon>Sedentaria</taxon>
        <taxon>Scolecida</taxon>
        <taxon>Capitellidae</taxon>
        <taxon>Capitella</taxon>
    </lineage>
</organism>
<dbReference type="EMBL" id="KB309117">
    <property type="protein sequence ID" value="ELT95474.1"/>
    <property type="molecule type" value="Genomic_DNA"/>
</dbReference>
<feature type="domain" description="Thioredoxin" evidence="6">
    <location>
        <begin position="219"/>
        <end position="348"/>
    </location>
</feature>
<comment type="similarity">
    <text evidence="1 5">Belongs to the protein disulfide isomerase family.</text>
</comment>
<evidence type="ECO:0000313" key="7">
    <source>
        <dbReference type="EMBL" id="ELT95474.1"/>
    </source>
</evidence>
<dbReference type="Proteomes" id="UP000014760">
    <property type="component" value="Unassembled WGS sequence"/>
</dbReference>
<reference evidence="7 9" key="2">
    <citation type="journal article" date="2013" name="Nature">
        <title>Insights into bilaterian evolution from three spiralian genomes.</title>
        <authorList>
            <person name="Simakov O."/>
            <person name="Marletaz F."/>
            <person name="Cho S.J."/>
            <person name="Edsinger-Gonzales E."/>
            <person name="Havlak P."/>
            <person name="Hellsten U."/>
            <person name="Kuo D.H."/>
            <person name="Larsson T."/>
            <person name="Lv J."/>
            <person name="Arendt D."/>
            <person name="Savage R."/>
            <person name="Osoegawa K."/>
            <person name="de Jong P."/>
            <person name="Grimwood J."/>
            <person name="Chapman J.A."/>
            <person name="Shapiro H."/>
            <person name="Aerts A."/>
            <person name="Otillar R.P."/>
            <person name="Terry A.Y."/>
            <person name="Boore J.L."/>
            <person name="Grigoriev I.V."/>
            <person name="Lindberg D.R."/>
            <person name="Seaver E.C."/>
            <person name="Weisblat D.A."/>
            <person name="Putnam N.H."/>
            <person name="Rokhsar D.S."/>
        </authorList>
    </citation>
    <scope>NUCLEOTIDE SEQUENCE</scope>
    <source>
        <strain evidence="7 9">I ESC-2004</strain>
    </source>
</reference>
<dbReference type="Gene3D" id="3.40.30.10">
    <property type="entry name" value="Glutaredoxin"/>
    <property type="match status" value="3"/>
</dbReference>
<reference evidence="9" key="1">
    <citation type="submission" date="2012-12" db="EMBL/GenBank/DDBJ databases">
        <authorList>
            <person name="Hellsten U."/>
            <person name="Grimwood J."/>
            <person name="Chapman J.A."/>
            <person name="Shapiro H."/>
            <person name="Aerts A."/>
            <person name="Otillar R.P."/>
            <person name="Terry A.Y."/>
            <person name="Boore J.L."/>
            <person name="Simakov O."/>
            <person name="Marletaz F."/>
            <person name="Cho S.-J."/>
            <person name="Edsinger-Gonzales E."/>
            <person name="Havlak P."/>
            <person name="Kuo D.-H."/>
            <person name="Larsson T."/>
            <person name="Lv J."/>
            <person name="Arendt D."/>
            <person name="Savage R."/>
            <person name="Osoegawa K."/>
            <person name="de Jong P."/>
            <person name="Lindberg D.R."/>
            <person name="Seaver E.C."/>
            <person name="Weisblat D.A."/>
            <person name="Putnam N.H."/>
            <person name="Grigoriev I.V."/>
            <person name="Rokhsar D.S."/>
        </authorList>
    </citation>
    <scope>NUCLEOTIDE SEQUENCE</scope>
    <source>
        <strain evidence="9">I ESC-2004</strain>
    </source>
</reference>
<dbReference type="STRING" id="283909.R7TP79"/>
<evidence type="ECO:0000256" key="1">
    <source>
        <dbReference type="ARBA" id="ARBA00006347"/>
    </source>
</evidence>
<dbReference type="GO" id="GO:0003756">
    <property type="term" value="F:protein disulfide isomerase activity"/>
    <property type="evidence" value="ECO:0007669"/>
    <property type="project" value="InterPro"/>
</dbReference>
<dbReference type="NCBIfam" id="TIGR01126">
    <property type="entry name" value="pdi_dom"/>
    <property type="match status" value="1"/>
</dbReference>
<dbReference type="InterPro" id="IPR017937">
    <property type="entry name" value="Thioredoxin_CS"/>
</dbReference>
<proteinExistence type="inferred from homology"/>
<dbReference type="PANTHER" id="PTHR45672:SF3">
    <property type="entry name" value="THIOREDOXIN DOMAIN-CONTAINING PROTEIN 5"/>
    <property type="match status" value="1"/>
</dbReference>
<keyword evidence="9" id="KW-1185">Reference proteome</keyword>
<dbReference type="PANTHER" id="PTHR45672">
    <property type="entry name" value="PROTEIN DISULFIDE-ISOMERASE C17H9.14C-RELATED"/>
    <property type="match status" value="1"/>
</dbReference>
<accession>R7TP79</accession>
<evidence type="ECO:0000256" key="2">
    <source>
        <dbReference type="ARBA" id="ARBA00022729"/>
    </source>
</evidence>
<reference evidence="8" key="3">
    <citation type="submission" date="2015-06" db="UniProtKB">
        <authorList>
            <consortium name="EnsemblMetazoa"/>
        </authorList>
    </citation>
    <scope>IDENTIFICATION</scope>
</reference>
<dbReference type="FunCoup" id="R7TP79">
    <property type="interactions" value="1021"/>
</dbReference>
<dbReference type="GO" id="GO:0005783">
    <property type="term" value="C:endoplasmic reticulum"/>
    <property type="evidence" value="ECO:0007669"/>
    <property type="project" value="TreeGrafter"/>
</dbReference>
<dbReference type="PRINTS" id="PR00421">
    <property type="entry name" value="THIOREDOXIN"/>
</dbReference>
<dbReference type="AlphaFoldDB" id="R7TP79"/>
<feature type="domain" description="Thioredoxin" evidence="6">
    <location>
        <begin position="1"/>
        <end position="93"/>
    </location>
</feature>
<dbReference type="InterPro" id="IPR005788">
    <property type="entry name" value="PDI_thioredoxin-like_dom"/>
</dbReference>
<dbReference type="PROSITE" id="PS51352">
    <property type="entry name" value="THIOREDOXIN_2"/>
    <property type="match status" value="3"/>
</dbReference>
<name>R7TP79_CAPTE</name>
<sequence length="352" mass="39280">MPTIVMFYAPWCGHCKRLSPTFDELAEKYNIEDAKSTVVVAKVDCTQEGSLCKSHGVTGYPTIKFFHKETTGVKHTGPRDLNSLVKFVETRLEAEEVKKEEAPSDESKVLVLTSENFDETIETGSYFVKFYAPWCGHCKRLAPQWETFASEVTTDDKYSVAKVDCTVSKEVCQKQGIRGYPTLVMFINGEPNKYEGQRNVKSFKSFAVAAIDIVNQRANADNEKIPDEAFEEEAAEEEEAEEGVLSLTESSFDDSIAKGTTFVKFFAPWCGHCKRLAPTWDQLATKFAENENVKIAKVDCTIEKTLCSTHSIRGFPTLVLFSNGAKVKDHSGGRDLEALAKFINSNSAHDEL</sequence>
<evidence type="ECO:0000313" key="8">
    <source>
        <dbReference type="EnsemblMetazoa" id="CapteP151610"/>
    </source>
</evidence>
<evidence type="ECO:0000256" key="3">
    <source>
        <dbReference type="ARBA" id="ARBA00022737"/>
    </source>
</evidence>
<evidence type="ECO:0000313" key="9">
    <source>
        <dbReference type="Proteomes" id="UP000014760"/>
    </source>
</evidence>
<keyword evidence="2" id="KW-0732">Signal</keyword>
<dbReference type="HOGENOM" id="CLU_066321_0_0_1"/>
<dbReference type="CDD" id="cd02961">
    <property type="entry name" value="PDI_a_family"/>
    <property type="match status" value="1"/>
</dbReference>
<evidence type="ECO:0000256" key="4">
    <source>
        <dbReference type="ARBA" id="ARBA00023284"/>
    </source>
</evidence>
<dbReference type="PROSITE" id="PS00194">
    <property type="entry name" value="THIOREDOXIN_1"/>
    <property type="match status" value="3"/>
</dbReference>
<dbReference type="OrthoDB" id="71336at2759"/>
<dbReference type="InterPro" id="IPR036249">
    <property type="entry name" value="Thioredoxin-like_sf"/>
</dbReference>
<dbReference type="EMBL" id="AMQN01011806">
    <property type="status" value="NOT_ANNOTATED_CDS"/>
    <property type="molecule type" value="Genomic_DNA"/>
</dbReference>
<dbReference type="OMA" id="TKHQTLC"/>
<dbReference type="EnsemblMetazoa" id="CapteT151610">
    <property type="protein sequence ID" value="CapteP151610"/>
    <property type="gene ID" value="CapteG151610"/>
</dbReference>
<gene>
    <name evidence="7" type="ORF">CAPTEDRAFT_151610</name>
</gene>
<dbReference type="GO" id="GO:0006457">
    <property type="term" value="P:protein folding"/>
    <property type="evidence" value="ECO:0007669"/>
    <property type="project" value="TreeGrafter"/>
</dbReference>
<feature type="domain" description="Thioredoxin" evidence="6">
    <location>
        <begin position="96"/>
        <end position="212"/>
    </location>
</feature>
<keyword evidence="4" id="KW-0676">Redox-active center</keyword>
<dbReference type="InterPro" id="IPR013766">
    <property type="entry name" value="Thioredoxin_domain"/>
</dbReference>
<evidence type="ECO:0000256" key="5">
    <source>
        <dbReference type="RuleBase" id="RU004208"/>
    </source>
</evidence>
<evidence type="ECO:0000259" key="6">
    <source>
        <dbReference type="PROSITE" id="PS51352"/>
    </source>
</evidence>
<protein>
    <recommendedName>
        <fullName evidence="6">Thioredoxin domain-containing protein</fullName>
    </recommendedName>
</protein>
<dbReference type="SUPFAM" id="SSF52833">
    <property type="entry name" value="Thioredoxin-like"/>
    <property type="match status" value="3"/>
</dbReference>
<dbReference type="Pfam" id="PF00085">
    <property type="entry name" value="Thioredoxin"/>
    <property type="match status" value="3"/>
</dbReference>